<dbReference type="InterPro" id="IPR052559">
    <property type="entry name" value="V-haloperoxidase"/>
</dbReference>
<dbReference type="PANTHER" id="PTHR34599">
    <property type="entry name" value="PEROXIDASE-RELATED"/>
    <property type="match status" value="1"/>
</dbReference>
<dbReference type="Gene3D" id="1.10.606.20">
    <property type="match status" value="1"/>
</dbReference>
<accession>A0ABT0CUS8</accession>
<feature type="domain" description="Phosphatidic acid phosphatase type 2/haloperoxidase" evidence="2">
    <location>
        <begin position="303"/>
        <end position="427"/>
    </location>
</feature>
<sequence>MKAMGKRILALCFIILALVVQPVQAGSVGADTVIRDWYRLILELVRHTPTYSPPVASRAFAYLGVTAYEALASGDTTLTSLSGQLNGLTAVPPRENGAYDEAVVLQAALSSAARELFGNTGPTGQRALKRMTEKLSAEVSAGLAPDLVARSQAYGQGVTAHILAWSKGDGGADVENMGFPLEFALGNRKDSWIPTSLINQQQKPLLPKWGENRPFAMETGNGCPLPPPPTYSEDKESDFHKEAVEVYAAVNEVTDEQRAIARFWSDDPMLSPTPPGHWIVIGLKILDERQASAAEHADLVARLGVTLADAFIGCWHSKFEYDLLRPVTYIKRVIDPKWEPILITPPFPEYPSGHSTQSGAAATVLTAFFGENYAFTDNTHEKDKLPSRSFGSFWEAAEEAGVSRLYGGIHFRAAIDRGLDQGRCIGAKTVALRTRG</sequence>
<keyword evidence="1" id="KW-0732">Signal</keyword>
<protein>
    <submittedName>
        <fullName evidence="3">Vanadium-dependent haloperoxidase</fullName>
    </submittedName>
</protein>
<dbReference type="InterPro" id="IPR000326">
    <property type="entry name" value="PAP2/HPO"/>
</dbReference>
<dbReference type="PANTHER" id="PTHR34599:SF1">
    <property type="entry name" value="PHOSPHATIDIC ACID PHOSPHATASE TYPE 2_HALOPEROXIDASE DOMAIN-CONTAINING PROTEIN"/>
    <property type="match status" value="1"/>
</dbReference>
<evidence type="ECO:0000313" key="3">
    <source>
        <dbReference type="EMBL" id="MCJ8236932.1"/>
    </source>
</evidence>
<dbReference type="RefSeq" id="WP_245134204.1">
    <property type="nucleotide sequence ID" value="NZ_CP128477.1"/>
</dbReference>
<dbReference type="Pfam" id="PF01569">
    <property type="entry name" value="PAP2"/>
    <property type="match status" value="1"/>
</dbReference>
<geneLocation type="plasmid" evidence="3">
    <name>unnamed</name>
</geneLocation>
<dbReference type="CDD" id="cd03398">
    <property type="entry name" value="PAP2_haloperoxidase"/>
    <property type="match status" value="1"/>
</dbReference>
<feature type="chain" id="PRO_5046702198" evidence="1">
    <location>
        <begin position="26"/>
        <end position="436"/>
    </location>
</feature>
<keyword evidence="3" id="KW-0614">Plasmid</keyword>
<proteinExistence type="predicted"/>
<gene>
    <name evidence="3" type="ORF">MKJ03_01210</name>
</gene>
<feature type="signal peptide" evidence="1">
    <location>
        <begin position="1"/>
        <end position="25"/>
    </location>
</feature>
<dbReference type="SUPFAM" id="SSF48317">
    <property type="entry name" value="Acid phosphatase/Vanadium-dependent haloperoxidase"/>
    <property type="match status" value="1"/>
</dbReference>
<keyword evidence="4" id="KW-1185">Reference proteome</keyword>
<comment type="caution">
    <text evidence="3">The sequence shown here is derived from an EMBL/GenBank/DDBJ whole genome shotgun (WGS) entry which is preliminary data.</text>
</comment>
<dbReference type="InterPro" id="IPR036938">
    <property type="entry name" value="PAP2/HPO_sf"/>
</dbReference>
<evidence type="ECO:0000256" key="1">
    <source>
        <dbReference type="SAM" id="SignalP"/>
    </source>
</evidence>
<evidence type="ECO:0000259" key="2">
    <source>
        <dbReference type="Pfam" id="PF01569"/>
    </source>
</evidence>
<reference evidence="3 4" key="1">
    <citation type="submission" date="2022-03" db="EMBL/GenBank/DDBJ databases">
        <title>Rhizobium SSM4.3 sp. nov., isolated from Sediment (Gouqi Island).</title>
        <authorList>
            <person name="Chen G."/>
        </authorList>
    </citation>
    <scope>NUCLEOTIDE SEQUENCE [LARGE SCALE GENOMIC DNA]</scope>
    <source>
        <strain evidence="3 4">SSM4.3</strain>
        <plasmid evidence="3">unnamed</plasmid>
    </source>
</reference>
<name>A0ABT0CUS8_9HYPH</name>
<organism evidence="3 4">
    <name type="scientific">Peteryoungia algae</name>
    <dbReference type="NCBI Taxonomy" id="2919917"/>
    <lineage>
        <taxon>Bacteria</taxon>
        <taxon>Pseudomonadati</taxon>
        <taxon>Pseudomonadota</taxon>
        <taxon>Alphaproteobacteria</taxon>
        <taxon>Hyphomicrobiales</taxon>
        <taxon>Rhizobiaceae</taxon>
        <taxon>Peteryoungia</taxon>
    </lineage>
</organism>
<dbReference type="Proteomes" id="UP001522662">
    <property type="component" value="Unassembled WGS sequence"/>
</dbReference>
<dbReference type="EMBL" id="JALAYX010000001">
    <property type="protein sequence ID" value="MCJ8236932.1"/>
    <property type="molecule type" value="Genomic_DNA"/>
</dbReference>
<evidence type="ECO:0000313" key="4">
    <source>
        <dbReference type="Proteomes" id="UP001522662"/>
    </source>
</evidence>